<sequence>MAYITPPNLLQKQPILSSLYTNPPSPTSQLQYVYVPTKSIPLHPTANKTSPTVPSTYISYVQPRANLPLDSRPPFDSQPTYAVDIPNTRSVSLPLVSRPPLDSQPTPTADTPNTQPVSLPLDSRPPFDSQPTHTVDTPNTRPVKLPLDSRPVDLPLDSQPTHIVDIPNTQPANLPLDSQNYLEI</sequence>
<name>A0ACA9LQX0_9GLOM</name>
<protein>
    <submittedName>
        <fullName evidence="1">10736_t:CDS:1</fullName>
    </submittedName>
</protein>
<reference evidence="1" key="1">
    <citation type="submission" date="2021-06" db="EMBL/GenBank/DDBJ databases">
        <authorList>
            <person name="Kallberg Y."/>
            <person name="Tangrot J."/>
            <person name="Rosling A."/>
        </authorList>
    </citation>
    <scope>NUCLEOTIDE SEQUENCE</scope>
    <source>
        <strain evidence="1">AU212A</strain>
    </source>
</reference>
<comment type="caution">
    <text evidence="1">The sequence shown here is derived from an EMBL/GenBank/DDBJ whole genome shotgun (WGS) entry which is preliminary data.</text>
</comment>
<proteinExistence type="predicted"/>
<accession>A0ACA9LQX0</accession>
<keyword evidence="2" id="KW-1185">Reference proteome</keyword>
<dbReference type="Proteomes" id="UP000789860">
    <property type="component" value="Unassembled WGS sequence"/>
</dbReference>
<evidence type="ECO:0000313" key="1">
    <source>
        <dbReference type="EMBL" id="CAG8543856.1"/>
    </source>
</evidence>
<dbReference type="EMBL" id="CAJVPM010007266">
    <property type="protein sequence ID" value="CAG8543856.1"/>
    <property type="molecule type" value="Genomic_DNA"/>
</dbReference>
<organism evidence="1 2">
    <name type="scientific">Scutellospora calospora</name>
    <dbReference type="NCBI Taxonomy" id="85575"/>
    <lineage>
        <taxon>Eukaryota</taxon>
        <taxon>Fungi</taxon>
        <taxon>Fungi incertae sedis</taxon>
        <taxon>Mucoromycota</taxon>
        <taxon>Glomeromycotina</taxon>
        <taxon>Glomeromycetes</taxon>
        <taxon>Diversisporales</taxon>
        <taxon>Gigasporaceae</taxon>
        <taxon>Scutellospora</taxon>
    </lineage>
</organism>
<evidence type="ECO:0000313" key="2">
    <source>
        <dbReference type="Proteomes" id="UP000789860"/>
    </source>
</evidence>
<gene>
    <name evidence="1" type="ORF">SCALOS_LOCUS4938</name>
</gene>